<dbReference type="Proteomes" id="UP000267096">
    <property type="component" value="Unassembled WGS sequence"/>
</dbReference>
<protein>
    <submittedName>
        <fullName evidence="4">ACB domain-containing protein</fullName>
    </submittedName>
</protein>
<organism evidence="4">
    <name type="scientific">Anisakis simplex</name>
    <name type="common">Herring worm</name>
    <dbReference type="NCBI Taxonomy" id="6269"/>
    <lineage>
        <taxon>Eukaryota</taxon>
        <taxon>Metazoa</taxon>
        <taxon>Ecdysozoa</taxon>
        <taxon>Nematoda</taxon>
        <taxon>Chromadorea</taxon>
        <taxon>Rhabditida</taxon>
        <taxon>Spirurina</taxon>
        <taxon>Ascaridomorpha</taxon>
        <taxon>Ascaridoidea</taxon>
        <taxon>Anisakidae</taxon>
        <taxon>Anisakis</taxon>
        <taxon>Anisakis simplex complex</taxon>
    </lineage>
</organism>
<evidence type="ECO:0000259" key="1">
    <source>
        <dbReference type="PROSITE" id="PS51228"/>
    </source>
</evidence>
<name>A0A158PNN8_ANISI</name>
<dbReference type="SUPFAM" id="SSF47027">
    <property type="entry name" value="Acyl-CoA binding protein"/>
    <property type="match status" value="1"/>
</dbReference>
<proteinExistence type="predicted"/>
<dbReference type="GO" id="GO:0000062">
    <property type="term" value="F:fatty-acyl-CoA binding"/>
    <property type="evidence" value="ECO:0007669"/>
    <property type="project" value="InterPro"/>
</dbReference>
<dbReference type="Gene3D" id="1.20.80.10">
    <property type="match status" value="1"/>
</dbReference>
<keyword evidence="3" id="KW-1185">Reference proteome</keyword>
<gene>
    <name evidence="2" type="ORF">ASIM_LOCUS11974</name>
</gene>
<accession>A0A158PNN8</accession>
<dbReference type="PROSITE" id="PS51228">
    <property type="entry name" value="ACB_2"/>
    <property type="match status" value="1"/>
</dbReference>
<dbReference type="OrthoDB" id="346910at2759"/>
<dbReference type="Pfam" id="PF00887">
    <property type="entry name" value="ACBP"/>
    <property type="match status" value="1"/>
</dbReference>
<evidence type="ECO:0000313" key="3">
    <source>
        <dbReference type="Proteomes" id="UP000267096"/>
    </source>
</evidence>
<reference evidence="2 3" key="2">
    <citation type="submission" date="2018-11" db="EMBL/GenBank/DDBJ databases">
        <authorList>
            <consortium name="Pathogen Informatics"/>
        </authorList>
    </citation>
    <scope>NUCLEOTIDE SEQUENCE [LARGE SCALE GENOMIC DNA]</scope>
</reference>
<sequence>MNFDEAVEKWKSLEDKFDESEKIELYALHQQATEGDAGDECDSGDEMKFLAWKSKTGMSKEDAHAGFIKAVEEAATKHAE</sequence>
<reference evidence="4" key="1">
    <citation type="submission" date="2016-04" db="UniProtKB">
        <authorList>
            <consortium name="WormBaseParasite"/>
        </authorList>
    </citation>
    <scope>IDENTIFICATION</scope>
</reference>
<dbReference type="InterPro" id="IPR000582">
    <property type="entry name" value="Acyl-CoA-binding_protein"/>
</dbReference>
<evidence type="ECO:0000313" key="4">
    <source>
        <dbReference type="WBParaSite" id="ASIM_0001250801-mRNA-1"/>
    </source>
</evidence>
<dbReference type="WBParaSite" id="ASIM_0001250801-mRNA-1">
    <property type="protein sequence ID" value="ASIM_0001250801-mRNA-1"/>
    <property type="gene ID" value="ASIM_0001250801"/>
</dbReference>
<dbReference type="InterPro" id="IPR035984">
    <property type="entry name" value="Acyl-CoA-binding_sf"/>
</dbReference>
<dbReference type="InterPro" id="IPR014352">
    <property type="entry name" value="FERM/acyl-CoA-bd_prot_sf"/>
</dbReference>
<dbReference type="AlphaFoldDB" id="A0A158PNN8"/>
<dbReference type="EMBL" id="UYRR01031123">
    <property type="protein sequence ID" value="VDK46271.1"/>
    <property type="molecule type" value="Genomic_DNA"/>
</dbReference>
<evidence type="ECO:0000313" key="2">
    <source>
        <dbReference type="EMBL" id="VDK46271.1"/>
    </source>
</evidence>
<feature type="domain" description="ACB" evidence="1">
    <location>
        <begin position="1"/>
        <end position="80"/>
    </location>
</feature>